<dbReference type="EMBL" id="CAJNOW010011839">
    <property type="protein sequence ID" value="CAF1603726.1"/>
    <property type="molecule type" value="Genomic_DNA"/>
</dbReference>
<organism evidence="1 2">
    <name type="scientific">Rotaria magnacalcarata</name>
    <dbReference type="NCBI Taxonomy" id="392030"/>
    <lineage>
        <taxon>Eukaryota</taxon>
        <taxon>Metazoa</taxon>
        <taxon>Spiralia</taxon>
        <taxon>Gnathifera</taxon>
        <taxon>Rotifera</taxon>
        <taxon>Eurotatoria</taxon>
        <taxon>Bdelloidea</taxon>
        <taxon>Philodinida</taxon>
        <taxon>Philodinidae</taxon>
        <taxon>Rotaria</taxon>
    </lineage>
</organism>
<dbReference type="AlphaFoldDB" id="A0A816B6F0"/>
<dbReference type="Gene3D" id="3.80.10.10">
    <property type="entry name" value="Ribonuclease Inhibitor"/>
    <property type="match status" value="1"/>
</dbReference>
<comment type="caution">
    <text evidence="1">The sequence shown here is derived from an EMBL/GenBank/DDBJ whole genome shotgun (WGS) entry which is preliminary data.</text>
</comment>
<protein>
    <recommendedName>
        <fullName evidence="3">F-box domain-containing protein</fullName>
    </recommendedName>
</protein>
<reference evidence="1" key="1">
    <citation type="submission" date="2021-02" db="EMBL/GenBank/DDBJ databases">
        <authorList>
            <person name="Nowell W R."/>
        </authorList>
    </citation>
    <scope>NUCLEOTIDE SEQUENCE</scope>
</reference>
<evidence type="ECO:0000313" key="1">
    <source>
        <dbReference type="EMBL" id="CAF1603726.1"/>
    </source>
</evidence>
<gene>
    <name evidence="1" type="ORF">KQP761_LOCUS22584</name>
</gene>
<dbReference type="InterPro" id="IPR032675">
    <property type="entry name" value="LRR_dom_sf"/>
</dbReference>
<dbReference type="Proteomes" id="UP000663834">
    <property type="component" value="Unassembled WGS sequence"/>
</dbReference>
<sequence length="577" mass="69032">MLLESLANEIISDIFECIKPAHLLLAFHNLNSRLNKLLVYYFRTHTFDFQFASNIDFDIVCQQHLLSMIDQITSIRLSDYSNIPYEIDRFLAHGFTFRQFTRLKSLTLVCNSCKQVQEKILFELHYISTELTHLTVILNTYDYTRICSKEQSESLVNIIWRLPKLIYCKIKIHHFPIPTIISTSFKHLLIGGRCSYSFHDIDHLIKYTPYMEQLTLPTSETQSIDHELSLSLTSIISLNIGLRKIPEHKIINFFRNMPNLCRLTLYMMNFYIHGHKLEQIIRNDLIKLKVLRFEMSIYSLNDIKVELVNELLKSYSTPFWLEERRWFVRCDWQTCKNIVYIYTLPYAFHEYRFNWPIRSQSTCFPNYVYDRSYNRVQKLRVWQTAEQKSPLPNIRFPNVYCLDLLFSIDNQFGLIISNFAHLTSLHLINYKHNPRYDLQMHALLDQLFHLYRLHFDAYSYATWLRPPFQLKHQSVRELGLTHIKYNNEQCAILTRTPLGMQCEVLYIYAKNRTCILDLARTMINLRFLSVQCYENCRNRQSSEANDQLIEWLQTRISSKWTIARYSHCYSPLVLWIR</sequence>
<evidence type="ECO:0008006" key="3">
    <source>
        <dbReference type="Google" id="ProtNLM"/>
    </source>
</evidence>
<evidence type="ECO:0000313" key="2">
    <source>
        <dbReference type="Proteomes" id="UP000663834"/>
    </source>
</evidence>
<accession>A0A816B6F0</accession>
<name>A0A816B6F0_9BILA</name>
<proteinExistence type="predicted"/>
<dbReference type="OrthoDB" id="10013455at2759"/>